<keyword evidence="5" id="KW-0411">Iron-sulfur</keyword>
<dbReference type="PROSITE" id="PS51296">
    <property type="entry name" value="RIESKE"/>
    <property type="match status" value="1"/>
</dbReference>
<dbReference type="GO" id="GO:0051537">
    <property type="term" value="F:2 iron, 2 sulfur cluster binding"/>
    <property type="evidence" value="ECO:0007669"/>
    <property type="project" value="UniProtKB-KW"/>
</dbReference>
<accession>A0AA41Z0E5</accession>
<reference evidence="7" key="1">
    <citation type="submission" date="2022-05" db="EMBL/GenBank/DDBJ databases">
        <authorList>
            <person name="Pankratov T."/>
        </authorList>
    </citation>
    <scope>NUCLEOTIDE SEQUENCE</scope>
    <source>
        <strain evidence="7">BP6-180914</strain>
    </source>
</reference>
<keyword evidence="2" id="KW-0479">Metal-binding</keyword>
<keyword evidence="4" id="KW-0408">Iron</keyword>
<dbReference type="GO" id="GO:0016491">
    <property type="term" value="F:oxidoreductase activity"/>
    <property type="evidence" value="ECO:0007669"/>
    <property type="project" value="UniProtKB-KW"/>
</dbReference>
<dbReference type="InterPro" id="IPR017941">
    <property type="entry name" value="Rieske_2Fe-2S"/>
</dbReference>
<organism evidence="7 8">
    <name type="scientific">Lichenifustis flavocetrariae</name>
    <dbReference type="NCBI Taxonomy" id="2949735"/>
    <lineage>
        <taxon>Bacteria</taxon>
        <taxon>Pseudomonadati</taxon>
        <taxon>Pseudomonadota</taxon>
        <taxon>Alphaproteobacteria</taxon>
        <taxon>Hyphomicrobiales</taxon>
        <taxon>Lichenihabitantaceae</taxon>
        <taxon>Lichenifustis</taxon>
    </lineage>
</organism>
<dbReference type="Gene3D" id="2.102.10.10">
    <property type="entry name" value="Rieske [2Fe-2S] iron-sulphur domain"/>
    <property type="match status" value="1"/>
</dbReference>
<evidence type="ECO:0000256" key="2">
    <source>
        <dbReference type="ARBA" id="ARBA00022723"/>
    </source>
</evidence>
<dbReference type="InterPro" id="IPR050584">
    <property type="entry name" value="Cholesterol_7-desaturase"/>
</dbReference>
<protein>
    <submittedName>
        <fullName evidence="7">Rieske (2Fe-2S) protein</fullName>
    </submittedName>
</protein>
<dbReference type="RefSeq" id="WP_282583352.1">
    <property type="nucleotide sequence ID" value="NZ_JAMOIM010000001.1"/>
</dbReference>
<sequence length="223" mass="23863">MMSEDGWYPVALADDIEPGTSTGTRLFGRELVVWRDITGHSHVWEDRCPHRGMRLSFGFVRGSSIACLYHGWQFDAGGRCRYIPAHPKLDVPASIAVERFASAERLGIIWVFSGDPSGAGTPPGGNAETMPVRSLSVNAPAISTVAALMKEASLLVEAGASGPLLMLQACGEPVYIAVQPTGAQETTLHVVVEPGSDRQKVSLWAEALRHTLEAEPTRSGVTA</sequence>
<comment type="caution">
    <text evidence="7">The sequence shown here is derived from an EMBL/GenBank/DDBJ whole genome shotgun (WGS) entry which is preliminary data.</text>
</comment>
<name>A0AA41Z0E5_9HYPH</name>
<dbReference type="PROSITE" id="PS00570">
    <property type="entry name" value="RING_HYDROXYL_ALPHA"/>
    <property type="match status" value="1"/>
</dbReference>
<evidence type="ECO:0000256" key="1">
    <source>
        <dbReference type="ARBA" id="ARBA00022714"/>
    </source>
</evidence>
<dbReference type="EMBL" id="JAMOIM010000001">
    <property type="protein sequence ID" value="MCW6507017.1"/>
    <property type="molecule type" value="Genomic_DNA"/>
</dbReference>
<evidence type="ECO:0000256" key="3">
    <source>
        <dbReference type="ARBA" id="ARBA00023002"/>
    </source>
</evidence>
<evidence type="ECO:0000313" key="7">
    <source>
        <dbReference type="EMBL" id="MCW6507017.1"/>
    </source>
</evidence>
<keyword evidence="1" id="KW-0001">2Fe-2S</keyword>
<proteinExistence type="predicted"/>
<dbReference type="AlphaFoldDB" id="A0AA41Z0E5"/>
<dbReference type="GO" id="GO:0005506">
    <property type="term" value="F:iron ion binding"/>
    <property type="evidence" value="ECO:0007669"/>
    <property type="project" value="InterPro"/>
</dbReference>
<gene>
    <name evidence="7" type="ORF">M8523_03165</name>
</gene>
<evidence type="ECO:0000259" key="6">
    <source>
        <dbReference type="PROSITE" id="PS51296"/>
    </source>
</evidence>
<evidence type="ECO:0000256" key="5">
    <source>
        <dbReference type="ARBA" id="ARBA00023014"/>
    </source>
</evidence>
<evidence type="ECO:0000313" key="8">
    <source>
        <dbReference type="Proteomes" id="UP001165667"/>
    </source>
</evidence>
<dbReference type="Pfam" id="PF00355">
    <property type="entry name" value="Rieske"/>
    <property type="match status" value="1"/>
</dbReference>
<dbReference type="Proteomes" id="UP001165667">
    <property type="component" value="Unassembled WGS sequence"/>
</dbReference>
<feature type="domain" description="Rieske" evidence="6">
    <location>
        <begin position="7"/>
        <end position="111"/>
    </location>
</feature>
<dbReference type="SUPFAM" id="SSF50022">
    <property type="entry name" value="ISP domain"/>
    <property type="match status" value="1"/>
</dbReference>
<keyword evidence="3" id="KW-0560">Oxidoreductase</keyword>
<dbReference type="InterPro" id="IPR036922">
    <property type="entry name" value="Rieske_2Fe-2S_sf"/>
</dbReference>
<keyword evidence="8" id="KW-1185">Reference proteome</keyword>
<evidence type="ECO:0000256" key="4">
    <source>
        <dbReference type="ARBA" id="ARBA00023004"/>
    </source>
</evidence>
<dbReference type="PANTHER" id="PTHR21266">
    <property type="entry name" value="IRON-SULFUR DOMAIN CONTAINING PROTEIN"/>
    <property type="match status" value="1"/>
</dbReference>
<dbReference type="InterPro" id="IPR015881">
    <property type="entry name" value="ARHD_Rieske_2Fe_2S"/>
</dbReference>
<dbReference type="PANTHER" id="PTHR21266:SF60">
    <property type="entry name" value="3-KETOSTEROID-9-ALPHA-MONOOXYGENASE, OXYGENASE COMPONENT"/>
    <property type="match status" value="1"/>
</dbReference>
<dbReference type="CDD" id="cd03469">
    <property type="entry name" value="Rieske_RO_Alpha_N"/>
    <property type="match status" value="1"/>
</dbReference>